<dbReference type="AlphaFoldDB" id="A0A6I1FI87"/>
<comment type="caution">
    <text evidence="1">The sequence shown here is derived from an EMBL/GenBank/DDBJ whole genome shotgun (WGS) entry which is preliminary data.</text>
</comment>
<evidence type="ECO:0000313" key="1">
    <source>
        <dbReference type="EMBL" id="KAB7705953.1"/>
    </source>
</evidence>
<dbReference type="Proteomes" id="UP000429595">
    <property type="component" value="Unassembled WGS sequence"/>
</dbReference>
<dbReference type="EMBL" id="WEIO01000007">
    <property type="protein sequence ID" value="KAB7705953.1"/>
    <property type="molecule type" value="Genomic_DNA"/>
</dbReference>
<dbReference type="InterPro" id="IPR033788">
    <property type="entry name" value="VbhA-like"/>
</dbReference>
<accession>A0A6I1FI87</accession>
<protein>
    <recommendedName>
        <fullName evidence="3">Antitoxin VbhA domain-containing protein</fullName>
    </recommendedName>
</protein>
<reference evidence="1 2" key="1">
    <citation type="submission" date="2019-10" db="EMBL/GenBank/DDBJ databases">
        <title>Bacillus aerolatum sp. nov., isolated from bioaerosol of sport playgrounds.</title>
        <authorList>
            <person name="Chen P."/>
            <person name="Zhang G."/>
        </authorList>
    </citation>
    <scope>NUCLEOTIDE SEQUENCE [LARGE SCALE GENOMIC DNA]</scope>
    <source>
        <strain evidence="1 2">CX253</strain>
    </source>
</reference>
<dbReference type="RefSeq" id="WP_152152549.1">
    <property type="nucleotide sequence ID" value="NZ_WEIO01000007.1"/>
</dbReference>
<sequence length="62" mass="7166">MKLNKKVLSHERAQKAIRYASHSLKVEGFNVTKEDEALVYKALVGNITEEQFHQEVKRIVNV</sequence>
<gene>
    <name evidence="1" type="ORF">F9802_12875</name>
</gene>
<proteinExistence type="predicted"/>
<keyword evidence="2" id="KW-1185">Reference proteome</keyword>
<dbReference type="CDD" id="cd11586">
    <property type="entry name" value="VbhA_like"/>
    <property type="match status" value="1"/>
</dbReference>
<name>A0A6I1FI87_9BACI</name>
<evidence type="ECO:0000313" key="2">
    <source>
        <dbReference type="Proteomes" id="UP000429595"/>
    </source>
</evidence>
<organism evidence="1 2">
    <name type="scientific">Bacillus aerolatus</name>
    <dbReference type="NCBI Taxonomy" id="2653354"/>
    <lineage>
        <taxon>Bacteria</taxon>
        <taxon>Bacillati</taxon>
        <taxon>Bacillota</taxon>
        <taxon>Bacilli</taxon>
        <taxon>Bacillales</taxon>
        <taxon>Bacillaceae</taxon>
        <taxon>Bacillus</taxon>
    </lineage>
</organism>
<evidence type="ECO:0008006" key="3">
    <source>
        <dbReference type="Google" id="ProtNLM"/>
    </source>
</evidence>